<sequence length="91" mass="10528">MVLVYCWNSLFIKLSIFQRWFHVTKQNVISLQQTVLYFDAFIAGLFGLPVSTRYLDLCEAERMLVERVLYQNLGSVSSRTWSASTGRIMGI</sequence>
<protein>
    <submittedName>
        <fullName evidence="1">Uncharacterized protein</fullName>
    </submittedName>
</protein>
<name>A0ACB7UY81_DIOAL</name>
<evidence type="ECO:0000313" key="2">
    <source>
        <dbReference type="Proteomes" id="UP000827976"/>
    </source>
</evidence>
<organism evidence="1 2">
    <name type="scientific">Dioscorea alata</name>
    <name type="common">Purple yam</name>
    <dbReference type="NCBI Taxonomy" id="55571"/>
    <lineage>
        <taxon>Eukaryota</taxon>
        <taxon>Viridiplantae</taxon>
        <taxon>Streptophyta</taxon>
        <taxon>Embryophyta</taxon>
        <taxon>Tracheophyta</taxon>
        <taxon>Spermatophyta</taxon>
        <taxon>Magnoliopsida</taxon>
        <taxon>Liliopsida</taxon>
        <taxon>Dioscoreales</taxon>
        <taxon>Dioscoreaceae</taxon>
        <taxon>Dioscorea</taxon>
    </lineage>
</organism>
<proteinExistence type="predicted"/>
<keyword evidence="2" id="KW-1185">Reference proteome</keyword>
<accession>A0ACB7UY81</accession>
<dbReference type="Proteomes" id="UP000827976">
    <property type="component" value="Chromosome 13"/>
</dbReference>
<evidence type="ECO:0000313" key="1">
    <source>
        <dbReference type="EMBL" id="KAH7665876.1"/>
    </source>
</evidence>
<gene>
    <name evidence="1" type="ORF">IHE45_13G061700</name>
</gene>
<dbReference type="EMBL" id="CM037023">
    <property type="protein sequence ID" value="KAH7665876.1"/>
    <property type="molecule type" value="Genomic_DNA"/>
</dbReference>
<comment type="caution">
    <text evidence="1">The sequence shown here is derived from an EMBL/GenBank/DDBJ whole genome shotgun (WGS) entry which is preliminary data.</text>
</comment>
<reference evidence="2" key="1">
    <citation type="journal article" date="2022" name="Nat. Commun.">
        <title>Chromosome evolution and the genetic basis of agronomically important traits in greater yam.</title>
        <authorList>
            <person name="Bredeson J.V."/>
            <person name="Lyons J.B."/>
            <person name="Oniyinde I.O."/>
            <person name="Okereke N.R."/>
            <person name="Kolade O."/>
            <person name="Nnabue I."/>
            <person name="Nwadili C.O."/>
            <person name="Hribova E."/>
            <person name="Parker M."/>
            <person name="Nwogha J."/>
            <person name="Shu S."/>
            <person name="Carlson J."/>
            <person name="Kariba R."/>
            <person name="Muthemba S."/>
            <person name="Knop K."/>
            <person name="Barton G.J."/>
            <person name="Sherwood A.V."/>
            <person name="Lopez-Montes A."/>
            <person name="Asiedu R."/>
            <person name="Jamnadass R."/>
            <person name="Muchugi A."/>
            <person name="Goodstein D."/>
            <person name="Egesi C.N."/>
            <person name="Featherston J."/>
            <person name="Asfaw A."/>
            <person name="Simpson G.G."/>
            <person name="Dolezel J."/>
            <person name="Hendre P.S."/>
            <person name="Van Deynze A."/>
            <person name="Kumar P.L."/>
            <person name="Obidiegwu J.E."/>
            <person name="Bhattacharjee R."/>
            <person name="Rokhsar D.S."/>
        </authorList>
    </citation>
    <scope>NUCLEOTIDE SEQUENCE [LARGE SCALE GENOMIC DNA]</scope>
    <source>
        <strain evidence="2">cv. TDa95/00328</strain>
    </source>
</reference>